<proteinExistence type="predicted"/>
<protein>
    <submittedName>
        <fullName evidence="1">Uncharacterized protein</fullName>
    </submittedName>
</protein>
<sequence>MNEGGAQDCFSQLYKYAASNELVVSQHLLALFAEHLSKLIEWFLKYFADDDVEKFTWIQDPFHAQAPPESALVLALQLGYNPPTANIASILLEYITTGILEAIRLKSVPTGKTIGLRDGKASLHQKVVYMVRSSKS</sequence>
<comment type="caution">
    <text evidence="1">The sequence shown here is derived from an EMBL/GenBank/DDBJ whole genome shotgun (WGS) entry which is preliminary data.</text>
</comment>
<dbReference type="OrthoDB" id="10062525at2759"/>
<evidence type="ECO:0000313" key="2">
    <source>
        <dbReference type="Proteomes" id="UP000801492"/>
    </source>
</evidence>
<gene>
    <name evidence="1" type="ORF">ILUMI_23255</name>
</gene>
<dbReference type="Proteomes" id="UP000801492">
    <property type="component" value="Unassembled WGS sequence"/>
</dbReference>
<name>A0A8K0C8G8_IGNLU</name>
<dbReference type="EMBL" id="VTPC01090581">
    <property type="protein sequence ID" value="KAF2882920.1"/>
    <property type="molecule type" value="Genomic_DNA"/>
</dbReference>
<accession>A0A8K0C8G8</accession>
<dbReference type="AlphaFoldDB" id="A0A8K0C8G8"/>
<keyword evidence="2" id="KW-1185">Reference proteome</keyword>
<evidence type="ECO:0000313" key="1">
    <source>
        <dbReference type="EMBL" id="KAF2882920.1"/>
    </source>
</evidence>
<reference evidence="1" key="1">
    <citation type="submission" date="2019-08" db="EMBL/GenBank/DDBJ databases">
        <title>The genome of the North American firefly Photinus pyralis.</title>
        <authorList>
            <consortium name="Photinus pyralis genome working group"/>
            <person name="Fallon T.R."/>
            <person name="Sander Lower S.E."/>
            <person name="Weng J.-K."/>
        </authorList>
    </citation>
    <scope>NUCLEOTIDE SEQUENCE</scope>
    <source>
        <strain evidence="1">TRF0915ILg1</strain>
        <tissue evidence="1">Whole body</tissue>
    </source>
</reference>
<organism evidence="1 2">
    <name type="scientific">Ignelater luminosus</name>
    <name type="common">Cucubano</name>
    <name type="synonym">Pyrophorus luminosus</name>
    <dbReference type="NCBI Taxonomy" id="2038154"/>
    <lineage>
        <taxon>Eukaryota</taxon>
        <taxon>Metazoa</taxon>
        <taxon>Ecdysozoa</taxon>
        <taxon>Arthropoda</taxon>
        <taxon>Hexapoda</taxon>
        <taxon>Insecta</taxon>
        <taxon>Pterygota</taxon>
        <taxon>Neoptera</taxon>
        <taxon>Endopterygota</taxon>
        <taxon>Coleoptera</taxon>
        <taxon>Polyphaga</taxon>
        <taxon>Elateriformia</taxon>
        <taxon>Elateroidea</taxon>
        <taxon>Elateridae</taxon>
        <taxon>Agrypninae</taxon>
        <taxon>Pyrophorini</taxon>
        <taxon>Ignelater</taxon>
    </lineage>
</organism>